<organism evidence="1 2">
    <name type="scientific">Candidatus Harrisonbacteria bacterium RIFOXYD1_FULL_40_9</name>
    <dbReference type="NCBI Taxonomy" id="1798412"/>
    <lineage>
        <taxon>Bacteria</taxon>
        <taxon>Candidatus Harrisoniibacteriota</taxon>
    </lineage>
</organism>
<gene>
    <name evidence="1" type="ORF">A2586_02620</name>
</gene>
<name>A0A1G1ZXT6_9BACT</name>
<dbReference type="Proteomes" id="UP000176611">
    <property type="component" value="Unassembled WGS sequence"/>
</dbReference>
<reference evidence="1 2" key="1">
    <citation type="journal article" date="2016" name="Nat. Commun.">
        <title>Thousands of microbial genomes shed light on interconnected biogeochemical processes in an aquifer system.</title>
        <authorList>
            <person name="Anantharaman K."/>
            <person name="Brown C.T."/>
            <person name="Hug L.A."/>
            <person name="Sharon I."/>
            <person name="Castelle C.J."/>
            <person name="Probst A.J."/>
            <person name="Thomas B.C."/>
            <person name="Singh A."/>
            <person name="Wilkins M.J."/>
            <person name="Karaoz U."/>
            <person name="Brodie E.L."/>
            <person name="Williams K.H."/>
            <person name="Hubbard S.S."/>
            <person name="Banfield J.F."/>
        </authorList>
    </citation>
    <scope>NUCLEOTIDE SEQUENCE [LARGE SCALE GENOMIC DNA]</scope>
</reference>
<dbReference type="AlphaFoldDB" id="A0A1G1ZXT6"/>
<evidence type="ECO:0000313" key="2">
    <source>
        <dbReference type="Proteomes" id="UP000176611"/>
    </source>
</evidence>
<accession>A0A1G1ZXT6</accession>
<dbReference type="EMBL" id="MHJO01000012">
    <property type="protein sequence ID" value="OGY69423.1"/>
    <property type="molecule type" value="Genomic_DNA"/>
</dbReference>
<proteinExistence type="predicted"/>
<sequence length="149" mass="17680">MSDKKEIPKEVIIFWVIEEMTYKFKDVKRRISEAKYGPFTDRKKAEEGIQNLRVIEKELETRLKKGRFGQLFLWRYTNVGFEIAEEIVASGCLVVQFPDEEQSVENRMVFHAVYGEKKDREEIHLMNPGYVDLVWIRLSSMGFWLHGMV</sequence>
<comment type="caution">
    <text evidence="1">The sequence shown here is derived from an EMBL/GenBank/DDBJ whole genome shotgun (WGS) entry which is preliminary data.</text>
</comment>
<evidence type="ECO:0000313" key="1">
    <source>
        <dbReference type="EMBL" id="OGY69423.1"/>
    </source>
</evidence>
<protein>
    <submittedName>
        <fullName evidence="1">Uncharacterized protein</fullName>
    </submittedName>
</protein>